<dbReference type="AlphaFoldDB" id="A0A090D2M7"/>
<accession>A0A090D2M7</accession>
<reference evidence="4" key="1">
    <citation type="submission" date="2013-12" db="EMBL/GenBank/DDBJ databases">
        <authorList>
            <person name="Linke B."/>
        </authorList>
    </citation>
    <scope>NUCLEOTIDE SEQUENCE [LARGE SCALE GENOMIC DNA]</scope>
    <source>
        <strain evidence="4">CRIB-18</strain>
    </source>
</reference>
<dbReference type="STRING" id="1437425.CSEC_1938"/>
<sequence>MGSLKPLLKKIWQKDRHHFVIEWTDGLIGEYNLSDLEKKCPCALCSESQETKIRQETSATKIKSVGRYALRIQFTKGCSMGIYDYEFLYGLAKEGKACV</sequence>
<organism evidence="4 5">
    <name type="scientific">Candidatus Criblamydia sequanensis CRIB-18</name>
    <dbReference type="NCBI Taxonomy" id="1437425"/>
    <lineage>
        <taxon>Bacteria</taxon>
        <taxon>Pseudomonadati</taxon>
        <taxon>Chlamydiota</taxon>
        <taxon>Chlamydiia</taxon>
        <taxon>Parachlamydiales</taxon>
        <taxon>Candidatus Criblamydiaceae</taxon>
        <taxon>Candidatus Criblamydia</taxon>
    </lineage>
</organism>
<feature type="domain" description="Gamma-butyrobetaine hydroxylase-like N-terminal" evidence="3">
    <location>
        <begin position="13"/>
        <end position="89"/>
    </location>
</feature>
<dbReference type="Proteomes" id="UP000031552">
    <property type="component" value="Unassembled WGS sequence"/>
</dbReference>
<dbReference type="Gene3D" id="3.30.2020.30">
    <property type="match status" value="1"/>
</dbReference>
<name>A0A090D2M7_9BACT</name>
<keyword evidence="5" id="KW-1185">Reference proteome</keyword>
<proteinExistence type="predicted"/>
<evidence type="ECO:0000259" key="3">
    <source>
        <dbReference type="Pfam" id="PF06155"/>
    </source>
</evidence>
<protein>
    <recommendedName>
        <fullName evidence="3">Gamma-butyrobetaine hydroxylase-like N-terminal domain-containing protein</fullName>
    </recommendedName>
</protein>
<comment type="caution">
    <text evidence="4">The sequence shown here is derived from an EMBL/GenBank/DDBJ whole genome shotgun (WGS) entry which is preliminary data.</text>
</comment>
<dbReference type="Pfam" id="PF06155">
    <property type="entry name" value="GBBH-like_N"/>
    <property type="match status" value="1"/>
</dbReference>
<reference evidence="4" key="2">
    <citation type="submission" date="2014-09" db="EMBL/GenBank/DDBJ databases">
        <title>Criblamydia sequanensis harbors a mega-plasmid encoding arsenite resistance.</title>
        <authorList>
            <person name="Bertelli C."/>
            <person name="Goesmann A."/>
            <person name="Greub G."/>
        </authorList>
    </citation>
    <scope>NUCLEOTIDE SEQUENCE [LARGE SCALE GENOMIC DNA]</scope>
    <source>
        <strain evidence="4">CRIB-18</strain>
    </source>
</reference>
<dbReference type="eggNOG" id="COG3536">
    <property type="taxonomic scope" value="Bacteria"/>
</dbReference>
<evidence type="ECO:0000256" key="1">
    <source>
        <dbReference type="ARBA" id="ARBA00022723"/>
    </source>
</evidence>
<keyword evidence="1" id="KW-0479">Metal-binding</keyword>
<dbReference type="OrthoDB" id="9794178at2"/>
<evidence type="ECO:0000313" key="4">
    <source>
        <dbReference type="EMBL" id="CDR34745.1"/>
    </source>
</evidence>
<keyword evidence="2" id="KW-0408">Iron</keyword>
<evidence type="ECO:0000256" key="2">
    <source>
        <dbReference type="ARBA" id="ARBA00023004"/>
    </source>
</evidence>
<dbReference type="RefSeq" id="WP_053331984.1">
    <property type="nucleotide sequence ID" value="NZ_CCEJ010000009.1"/>
</dbReference>
<dbReference type="InterPro" id="IPR010376">
    <property type="entry name" value="GBBH-like_N"/>
</dbReference>
<dbReference type="GO" id="GO:0046872">
    <property type="term" value="F:metal ion binding"/>
    <property type="evidence" value="ECO:0007669"/>
    <property type="project" value="UniProtKB-KW"/>
</dbReference>
<dbReference type="EMBL" id="CCEJ010000009">
    <property type="protein sequence ID" value="CDR34745.1"/>
    <property type="molecule type" value="Genomic_DNA"/>
</dbReference>
<dbReference type="InterPro" id="IPR038492">
    <property type="entry name" value="GBBH-like_N_sf"/>
</dbReference>
<gene>
    <name evidence="4" type="ORF">CSEC_1938</name>
</gene>
<evidence type="ECO:0000313" key="5">
    <source>
        <dbReference type="Proteomes" id="UP000031552"/>
    </source>
</evidence>